<dbReference type="Gene3D" id="1.10.340.70">
    <property type="match status" value="1"/>
</dbReference>
<dbReference type="InterPro" id="IPR016197">
    <property type="entry name" value="Chromo-like_dom_sf"/>
</dbReference>
<accession>A0AAW1B1A0</accession>
<gene>
    <name evidence="3" type="ORF">NXF25_018951</name>
</gene>
<feature type="domain" description="Integrase zinc-binding" evidence="2">
    <location>
        <begin position="20"/>
        <end position="72"/>
    </location>
</feature>
<dbReference type="AlphaFoldDB" id="A0AAW1B1A0"/>
<evidence type="ECO:0000313" key="3">
    <source>
        <dbReference type="EMBL" id="KAK9395590.1"/>
    </source>
</evidence>
<dbReference type="Proteomes" id="UP001474421">
    <property type="component" value="Unassembled WGS sequence"/>
</dbReference>
<evidence type="ECO:0000259" key="2">
    <source>
        <dbReference type="Pfam" id="PF17921"/>
    </source>
</evidence>
<sequence>MYMDDLLCFRDCICVPGGPLRGIILKQCHDSLSAGHFRVFKTLHLVSRMFWWLRLWHDVSSYVASCSICRQATKLPPSKGATTILVVVDMLTKMAHFIPCVGLPTARFAYNNAQHASARVSPFFASYGFHPRLFPLAPSDSPVLAVDKFLQELKVVYQVVRHQLEKAKEDYKRFADRHWQDVPLLSVGDRVWLFTQHLPTARPSKNLDHCYLGPFMVEVVINLVAQPAPPLPGPATSHGDMEYEVDSIQDSRRLRGQFHCLVAWKGATDVHAPRLVCDFNTRFPHRPSLHGPGGGGPAGGG</sequence>
<reference evidence="3 4" key="1">
    <citation type="journal article" date="2024" name="Proc. Natl. Acad. Sci. U.S.A.">
        <title>The genetic regulatory architecture and epigenomic basis for age-related changes in rattlesnake venom.</title>
        <authorList>
            <person name="Hogan M.P."/>
            <person name="Holding M.L."/>
            <person name="Nystrom G.S."/>
            <person name="Colston T.J."/>
            <person name="Bartlett D.A."/>
            <person name="Mason A.J."/>
            <person name="Ellsworth S.A."/>
            <person name="Rautsaw R.M."/>
            <person name="Lawrence K.C."/>
            <person name="Strickland J.L."/>
            <person name="He B."/>
            <person name="Fraser P."/>
            <person name="Margres M.J."/>
            <person name="Gilbert D.M."/>
            <person name="Gibbs H.L."/>
            <person name="Parkinson C.L."/>
            <person name="Rokyta D.R."/>
        </authorList>
    </citation>
    <scope>NUCLEOTIDE SEQUENCE [LARGE SCALE GENOMIC DNA]</scope>
    <source>
        <strain evidence="3">DRR0105</strain>
    </source>
</reference>
<name>A0AAW1B1A0_CROAD</name>
<dbReference type="InterPro" id="IPR041588">
    <property type="entry name" value="Integrase_H2C2"/>
</dbReference>
<comment type="caution">
    <text evidence="3">The sequence shown here is derived from an EMBL/GenBank/DDBJ whole genome shotgun (WGS) entry which is preliminary data.</text>
</comment>
<evidence type="ECO:0000313" key="4">
    <source>
        <dbReference type="Proteomes" id="UP001474421"/>
    </source>
</evidence>
<evidence type="ECO:0000256" key="1">
    <source>
        <dbReference type="SAM" id="Coils"/>
    </source>
</evidence>
<keyword evidence="1" id="KW-0175">Coiled coil</keyword>
<keyword evidence="4" id="KW-1185">Reference proteome</keyword>
<dbReference type="SUPFAM" id="SSF54160">
    <property type="entry name" value="Chromo domain-like"/>
    <property type="match status" value="1"/>
</dbReference>
<feature type="coiled-coil region" evidence="1">
    <location>
        <begin position="150"/>
        <end position="177"/>
    </location>
</feature>
<organism evidence="3 4">
    <name type="scientific">Crotalus adamanteus</name>
    <name type="common">Eastern diamondback rattlesnake</name>
    <dbReference type="NCBI Taxonomy" id="8729"/>
    <lineage>
        <taxon>Eukaryota</taxon>
        <taxon>Metazoa</taxon>
        <taxon>Chordata</taxon>
        <taxon>Craniata</taxon>
        <taxon>Vertebrata</taxon>
        <taxon>Euteleostomi</taxon>
        <taxon>Lepidosauria</taxon>
        <taxon>Squamata</taxon>
        <taxon>Bifurcata</taxon>
        <taxon>Unidentata</taxon>
        <taxon>Episquamata</taxon>
        <taxon>Toxicofera</taxon>
        <taxon>Serpentes</taxon>
        <taxon>Colubroidea</taxon>
        <taxon>Viperidae</taxon>
        <taxon>Crotalinae</taxon>
        <taxon>Crotalus</taxon>
    </lineage>
</organism>
<proteinExistence type="predicted"/>
<dbReference type="EMBL" id="JAOTOJ010000009">
    <property type="protein sequence ID" value="KAK9395590.1"/>
    <property type="molecule type" value="Genomic_DNA"/>
</dbReference>
<dbReference type="PANTHER" id="PTHR45835">
    <property type="entry name" value="YALI0A06105P"/>
    <property type="match status" value="1"/>
</dbReference>
<dbReference type="PANTHER" id="PTHR45835:SF99">
    <property type="entry name" value="CHROMO DOMAIN-CONTAINING PROTEIN-RELATED"/>
    <property type="match status" value="1"/>
</dbReference>
<dbReference type="Pfam" id="PF17921">
    <property type="entry name" value="Integrase_H2C2"/>
    <property type="match status" value="1"/>
</dbReference>
<protein>
    <submittedName>
        <fullName evidence="3">PEG10: Retrotransposon-derived protein PEG10</fullName>
    </submittedName>
</protein>